<keyword evidence="5 7" id="KW-1133">Transmembrane helix</keyword>
<evidence type="ECO:0000313" key="10">
    <source>
        <dbReference type="EMBL" id="MDH2393802.1"/>
    </source>
</evidence>
<dbReference type="PANTHER" id="PTHR43744">
    <property type="entry name" value="ABC TRANSPORTER PERMEASE PROTEIN MG189-RELATED-RELATED"/>
    <property type="match status" value="1"/>
</dbReference>
<evidence type="ECO:0000256" key="3">
    <source>
        <dbReference type="ARBA" id="ARBA00022475"/>
    </source>
</evidence>
<comment type="subcellular location">
    <subcellularLocation>
        <location evidence="1 7">Cell membrane</location>
        <topology evidence="1 7">Multi-pass membrane protein</topology>
    </subcellularLocation>
</comment>
<evidence type="ECO:0000256" key="1">
    <source>
        <dbReference type="ARBA" id="ARBA00004651"/>
    </source>
</evidence>
<dbReference type="Proteomes" id="UP001223144">
    <property type="component" value="Unassembled WGS sequence"/>
</dbReference>
<evidence type="ECO:0000256" key="4">
    <source>
        <dbReference type="ARBA" id="ARBA00022692"/>
    </source>
</evidence>
<evidence type="ECO:0000256" key="5">
    <source>
        <dbReference type="ARBA" id="ARBA00022989"/>
    </source>
</evidence>
<evidence type="ECO:0000256" key="2">
    <source>
        <dbReference type="ARBA" id="ARBA00022448"/>
    </source>
</evidence>
<dbReference type="EMBL" id="JARWBG010000084">
    <property type="protein sequence ID" value="MDH2393802.1"/>
    <property type="molecule type" value="Genomic_DNA"/>
</dbReference>
<accession>A0ABT6HYL4</accession>
<proteinExistence type="inferred from homology"/>
<dbReference type="InterPro" id="IPR035906">
    <property type="entry name" value="MetI-like_sf"/>
</dbReference>
<evidence type="ECO:0000259" key="9">
    <source>
        <dbReference type="PROSITE" id="PS50928"/>
    </source>
</evidence>
<keyword evidence="4 7" id="KW-0812">Transmembrane</keyword>
<dbReference type="PANTHER" id="PTHR43744:SF12">
    <property type="entry name" value="ABC TRANSPORTER PERMEASE PROTEIN MG189-RELATED"/>
    <property type="match status" value="1"/>
</dbReference>
<sequence>MTMMLDRETLPGETPRREHTRRRPTLSISPLSALRIMILFGFAVFCLVPLIWLVLAPTNTDAQLLDGSPLSFGSFDRMVEAWRHLTDYNDGVMYNWMLNSVYYTVVSLVISVVVALLAGYALATMRFPGRKLILLVTLLAMVLPPAAVVLPLFLEINAVQLTNTAASVILPAAFYPFGVYLAFIYFATSLPKELLEAARIDGCSEVRLFLSIAVPVAKPLIALVAFFSFIANWNNYFLPYVMLSEDSKYNLPVGLGALMASTPALRPQGGTTIPITYPEAAMAGLIVVAPVAVLFLLFQRFLVRGILAGSTKG</sequence>
<evidence type="ECO:0000256" key="6">
    <source>
        <dbReference type="ARBA" id="ARBA00023136"/>
    </source>
</evidence>
<reference evidence="10 11" key="1">
    <citation type="submission" date="2023-04" db="EMBL/GenBank/DDBJ databases">
        <title>Streptomyces chengmaiensis sp. nov. isolated from the stem of mangrove plant in Hainan.</title>
        <authorList>
            <person name="Huang X."/>
            <person name="Zhou S."/>
            <person name="Chu X."/>
            <person name="Xie Y."/>
            <person name="Lin Y."/>
        </authorList>
    </citation>
    <scope>NUCLEOTIDE SEQUENCE [LARGE SCALE GENOMIC DNA]</scope>
    <source>
        <strain evidence="10 11">HNM0663</strain>
    </source>
</reference>
<feature type="compositionally biased region" description="Basic and acidic residues" evidence="8">
    <location>
        <begin position="1"/>
        <end position="17"/>
    </location>
</feature>
<comment type="similarity">
    <text evidence="7">Belongs to the binding-protein-dependent transport system permease family.</text>
</comment>
<evidence type="ECO:0000256" key="7">
    <source>
        <dbReference type="RuleBase" id="RU363032"/>
    </source>
</evidence>
<keyword evidence="6 7" id="KW-0472">Membrane</keyword>
<feature type="transmembrane region" description="Helical" evidence="7">
    <location>
        <begin position="166"/>
        <end position="187"/>
    </location>
</feature>
<dbReference type="SUPFAM" id="SSF161098">
    <property type="entry name" value="MetI-like"/>
    <property type="match status" value="1"/>
</dbReference>
<dbReference type="InterPro" id="IPR000515">
    <property type="entry name" value="MetI-like"/>
</dbReference>
<name>A0ABT6HYL4_9ACTN</name>
<evidence type="ECO:0000256" key="8">
    <source>
        <dbReference type="SAM" id="MobiDB-lite"/>
    </source>
</evidence>
<keyword evidence="2 7" id="KW-0813">Transport</keyword>
<feature type="transmembrane region" description="Helical" evidence="7">
    <location>
        <begin position="280"/>
        <end position="298"/>
    </location>
</feature>
<dbReference type="Gene3D" id="1.10.3720.10">
    <property type="entry name" value="MetI-like"/>
    <property type="match status" value="1"/>
</dbReference>
<gene>
    <name evidence="10" type="ORF">QCN29_34605</name>
</gene>
<dbReference type="RefSeq" id="WP_279933150.1">
    <property type="nucleotide sequence ID" value="NZ_JARWBG010000084.1"/>
</dbReference>
<feature type="transmembrane region" description="Helical" evidence="7">
    <location>
        <begin position="208"/>
        <end position="231"/>
    </location>
</feature>
<feature type="domain" description="ABC transmembrane type-1" evidence="9">
    <location>
        <begin position="97"/>
        <end position="298"/>
    </location>
</feature>
<feature type="transmembrane region" description="Helical" evidence="7">
    <location>
        <begin position="101"/>
        <end position="123"/>
    </location>
</feature>
<organism evidence="10 11">
    <name type="scientific">Streptomyces chengmaiensis</name>
    <dbReference type="NCBI Taxonomy" id="3040919"/>
    <lineage>
        <taxon>Bacteria</taxon>
        <taxon>Bacillati</taxon>
        <taxon>Actinomycetota</taxon>
        <taxon>Actinomycetes</taxon>
        <taxon>Kitasatosporales</taxon>
        <taxon>Streptomycetaceae</taxon>
        <taxon>Streptomyces</taxon>
    </lineage>
</organism>
<feature type="region of interest" description="Disordered" evidence="8">
    <location>
        <begin position="1"/>
        <end position="23"/>
    </location>
</feature>
<comment type="caution">
    <text evidence="10">The sequence shown here is derived from an EMBL/GenBank/DDBJ whole genome shotgun (WGS) entry which is preliminary data.</text>
</comment>
<protein>
    <submittedName>
        <fullName evidence="10">Carbohydrate ABC transporter permease</fullName>
    </submittedName>
</protein>
<keyword evidence="3" id="KW-1003">Cell membrane</keyword>
<dbReference type="CDD" id="cd06261">
    <property type="entry name" value="TM_PBP2"/>
    <property type="match status" value="1"/>
</dbReference>
<evidence type="ECO:0000313" key="11">
    <source>
        <dbReference type="Proteomes" id="UP001223144"/>
    </source>
</evidence>
<dbReference type="Pfam" id="PF00528">
    <property type="entry name" value="BPD_transp_1"/>
    <property type="match status" value="1"/>
</dbReference>
<feature type="transmembrane region" description="Helical" evidence="7">
    <location>
        <begin position="132"/>
        <end position="154"/>
    </location>
</feature>
<keyword evidence="11" id="KW-1185">Reference proteome</keyword>
<feature type="transmembrane region" description="Helical" evidence="7">
    <location>
        <begin position="32"/>
        <end position="55"/>
    </location>
</feature>
<dbReference type="PROSITE" id="PS50928">
    <property type="entry name" value="ABC_TM1"/>
    <property type="match status" value="1"/>
</dbReference>